<dbReference type="OrthoDB" id="9132248at2"/>
<keyword evidence="2" id="KW-1185">Reference proteome</keyword>
<evidence type="ECO:0008006" key="3">
    <source>
        <dbReference type="Google" id="ProtNLM"/>
    </source>
</evidence>
<protein>
    <recommendedName>
        <fullName evidence="3">Metal ABC transporter ATPase</fullName>
    </recommendedName>
</protein>
<name>A0A1N7S831_9BURK</name>
<proteinExistence type="predicted"/>
<dbReference type="AlphaFoldDB" id="A0A1N7S831"/>
<gene>
    <name evidence="1" type="ORF">BN2475_440014</name>
</gene>
<sequence length="117" mass="12879">MGIDMQIVYCGVARTTQFESEAAAQLVRLERFGRSIAGCHLALEAIRERARSDIVGAQVALTDASAERCFFHAHLDLVLRTGELVQIGHRRSLDPVEAVRRAFDAAERFLQGGAARI</sequence>
<accession>A0A1N7S831</accession>
<dbReference type="Proteomes" id="UP000187012">
    <property type="component" value="Unassembled WGS sequence"/>
</dbReference>
<evidence type="ECO:0000313" key="2">
    <source>
        <dbReference type="Proteomes" id="UP000187012"/>
    </source>
</evidence>
<organism evidence="1 2">
    <name type="scientific">Paraburkholderia ribeironis</name>
    <dbReference type="NCBI Taxonomy" id="1247936"/>
    <lineage>
        <taxon>Bacteria</taxon>
        <taxon>Pseudomonadati</taxon>
        <taxon>Pseudomonadota</taxon>
        <taxon>Betaproteobacteria</taxon>
        <taxon>Burkholderiales</taxon>
        <taxon>Burkholderiaceae</taxon>
        <taxon>Paraburkholderia</taxon>
    </lineage>
</organism>
<dbReference type="EMBL" id="CYGX02000044">
    <property type="protein sequence ID" value="SIT43539.1"/>
    <property type="molecule type" value="Genomic_DNA"/>
</dbReference>
<evidence type="ECO:0000313" key="1">
    <source>
        <dbReference type="EMBL" id="SIT43539.1"/>
    </source>
</evidence>
<dbReference type="RefSeq" id="WP_094781159.1">
    <property type="nucleotide sequence ID" value="NZ_CYGX02000044.1"/>
</dbReference>
<reference evidence="1 2" key="1">
    <citation type="submission" date="2016-12" db="EMBL/GenBank/DDBJ databases">
        <authorList>
            <person name="Song W.-J."/>
            <person name="Kurnit D.M."/>
        </authorList>
    </citation>
    <scope>NUCLEOTIDE SEQUENCE [LARGE SCALE GENOMIC DNA]</scope>
    <source>
        <strain evidence="1 2">STM7296</strain>
    </source>
</reference>